<dbReference type="CDD" id="cd00019">
    <property type="entry name" value="AP2Ec"/>
    <property type="match status" value="1"/>
</dbReference>
<reference evidence="11 12" key="1">
    <citation type="submission" date="2016-11" db="EMBL/GenBank/DDBJ databases">
        <authorList>
            <person name="Jaros S."/>
            <person name="Januszkiewicz K."/>
            <person name="Wedrychowicz H."/>
        </authorList>
    </citation>
    <scope>NUCLEOTIDE SEQUENCE [LARGE SCALE GENOMIC DNA]</scope>
    <source>
        <strain evidence="11 12">DSM 5091</strain>
    </source>
</reference>
<keyword evidence="5 9" id="KW-0227">DNA damage</keyword>
<dbReference type="HAMAP" id="MF_00152">
    <property type="entry name" value="Nfo"/>
    <property type="match status" value="1"/>
</dbReference>
<dbReference type="GO" id="GO:0008270">
    <property type="term" value="F:zinc ion binding"/>
    <property type="evidence" value="ECO:0007669"/>
    <property type="project" value="UniProtKB-UniRule"/>
</dbReference>
<dbReference type="STRING" id="1122189.SAMN02745165_01278"/>
<keyword evidence="6 9" id="KW-0378">Hydrolase</keyword>
<feature type="binding site" evidence="9">
    <location>
        <position position="230"/>
    </location>
    <ligand>
        <name>Zn(2+)</name>
        <dbReference type="ChEBI" id="CHEBI:29105"/>
        <label>3</label>
    </ligand>
</feature>
<sequence>MGAPPLLIGAHVSIAGGIEKAFARGEAVGCTAIQVFTRNASRWQAKPLTEKSIVAFHDARQESNIGYVAAHDSYLINLASPDPELRNKSIAAFIDEMERCSQLGIEDLVMHPGAHVGAGPESGMNTLIESFHRIFSQAPDDVRVLVENTAGQGTCLGARFEELAEILDRLPSHKLAICFDTCHAFTAGYDLTSAEVYAETMDRFDRLIGCDKIALFHANDSKKPLGSRVDRHDHVGRGLIGPDGFAALMQDWRFTAVAKIIETPPGEDHCDDFANLAFLRRLANGEEV</sequence>
<dbReference type="NCBIfam" id="TIGR00587">
    <property type="entry name" value="nfo"/>
    <property type="match status" value="1"/>
</dbReference>
<evidence type="ECO:0000256" key="4">
    <source>
        <dbReference type="ARBA" id="ARBA00022759"/>
    </source>
</evidence>
<evidence type="ECO:0000256" key="6">
    <source>
        <dbReference type="ARBA" id="ARBA00022801"/>
    </source>
</evidence>
<dbReference type="EMBL" id="FQZT01000003">
    <property type="protein sequence ID" value="SHI96719.1"/>
    <property type="molecule type" value="Genomic_DNA"/>
</dbReference>
<dbReference type="SUPFAM" id="SSF51658">
    <property type="entry name" value="Xylose isomerase-like"/>
    <property type="match status" value="1"/>
</dbReference>
<protein>
    <recommendedName>
        <fullName evidence="9">Probable endonuclease 4</fullName>
        <ecNumber evidence="9">3.1.21.2</ecNumber>
    </recommendedName>
    <alternativeName>
        <fullName evidence="9">Endodeoxyribonuclease IV</fullName>
    </alternativeName>
    <alternativeName>
        <fullName evidence="9">Endonuclease IV</fullName>
    </alternativeName>
</protein>
<feature type="binding site" evidence="9">
    <location>
        <position position="111"/>
    </location>
    <ligand>
        <name>Zn(2+)</name>
        <dbReference type="ChEBI" id="CHEBI:29105"/>
        <label>1</label>
    </ligand>
</feature>
<feature type="binding site" evidence="9">
    <location>
        <position position="180"/>
    </location>
    <ligand>
        <name>Zn(2+)</name>
        <dbReference type="ChEBI" id="CHEBI:29105"/>
        <label>2</label>
    </ligand>
</feature>
<feature type="domain" description="Xylose isomerase-like TIM barrel" evidence="10">
    <location>
        <begin position="25"/>
        <end position="268"/>
    </location>
</feature>
<evidence type="ECO:0000259" key="10">
    <source>
        <dbReference type="Pfam" id="PF01261"/>
    </source>
</evidence>
<name>A0A1M6FGE0_MALRU</name>
<feature type="binding site" evidence="9">
    <location>
        <position position="217"/>
    </location>
    <ligand>
        <name>Zn(2+)</name>
        <dbReference type="ChEBI" id="CHEBI:29105"/>
        <label>2</label>
    </ligand>
</feature>
<dbReference type="GO" id="GO:0006284">
    <property type="term" value="P:base-excision repair"/>
    <property type="evidence" value="ECO:0007669"/>
    <property type="project" value="TreeGrafter"/>
</dbReference>
<evidence type="ECO:0000256" key="2">
    <source>
        <dbReference type="ARBA" id="ARBA00022722"/>
    </source>
</evidence>
<dbReference type="PROSITE" id="PS00729">
    <property type="entry name" value="AP_NUCLEASE_F2_1"/>
    <property type="match status" value="1"/>
</dbReference>
<feature type="binding site" evidence="9">
    <location>
        <position position="71"/>
    </location>
    <ligand>
        <name>Zn(2+)</name>
        <dbReference type="ChEBI" id="CHEBI:29105"/>
        <label>1</label>
    </ligand>
</feature>
<dbReference type="OrthoDB" id="9805666at2"/>
<comment type="function">
    <text evidence="9">Endonuclease IV plays a role in DNA repair. It cleaves phosphodiester bonds at apurinic or apyrimidinic (AP) sites, generating a 3'-hydroxyl group and a 5'-terminal sugar phosphate.</text>
</comment>
<evidence type="ECO:0000256" key="1">
    <source>
        <dbReference type="ARBA" id="ARBA00005340"/>
    </source>
</evidence>
<proteinExistence type="inferred from homology"/>
<keyword evidence="4 9" id="KW-0255">Endonuclease</keyword>
<keyword evidence="3 9" id="KW-0479">Metal-binding</keyword>
<comment type="catalytic activity">
    <reaction evidence="9">
        <text>Endonucleolytic cleavage to 5'-phosphooligonucleotide end-products.</text>
        <dbReference type="EC" id="3.1.21.2"/>
    </reaction>
</comment>
<dbReference type="GO" id="GO:0003906">
    <property type="term" value="F:DNA-(apurinic or apyrimidinic site) endonuclease activity"/>
    <property type="evidence" value="ECO:0007669"/>
    <property type="project" value="TreeGrafter"/>
</dbReference>
<dbReference type="EC" id="3.1.21.2" evidence="9"/>
<comment type="similarity">
    <text evidence="1 9">Belongs to the AP endonuclease 2 family.</text>
</comment>
<dbReference type="RefSeq" id="WP_072906905.1">
    <property type="nucleotide sequence ID" value="NZ_FQZT01000003.1"/>
</dbReference>
<feature type="binding site" evidence="9">
    <location>
        <position position="147"/>
    </location>
    <ligand>
        <name>Zn(2+)</name>
        <dbReference type="ChEBI" id="CHEBI:29105"/>
        <label>2</label>
    </ligand>
</feature>
<dbReference type="SMART" id="SM00518">
    <property type="entry name" value="AP2Ec"/>
    <property type="match status" value="1"/>
</dbReference>
<dbReference type="PANTHER" id="PTHR21445">
    <property type="entry name" value="ENDONUCLEASE IV ENDODEOXYRIBONUCLEASE IV"/>
    <property type="match status" value="1"/>
</dbReference>
<dbReference type="Pfam" id="PF01261">
    <property type="entry name" value="AP_endonuc_2"/>
    <property type="match status" value="1"/>
</dbReference>
<dbReference type="GO" id="GO:0008833">
    <property type="term" value="F:deoxyribonuclease IV (phage-T4-induced) activity"/>
    <property type="evidence" value="ECO:0007669"/>
    <property type="project" value="UniProtKB-UniRule"/>
</dbReference>
<feature type="binding site" evidence="9">
    <location>
        <position position="232"/>
    </location>
    <ligand>
        <name>Zn(2+)</name>
        <dbReference type="ChEBI" id="CHEBI:29105"/>
        <label>3</label>
    </ligand>
</feature>
<evidence type="ECO:0000256" key="5">
    <source>
        <dbReference type="ARBA" id="ARBA00022763"/>
    </source>
</evidence>
<gene>
    <name evidence="9" type="primary">nfo</name>
    <name evidence="11" type="ORF">SAMN02745165_01278</name>
</gene>
<feature type="binding site" evidence="9">
    <location>
        <position position="262"/>
    </location>
    <ligand>
        <name>Zn(2+)</name>
        <dbReference type="ChEBI" id="CHEBI:29105"/>
        <label>2</label>
    </ligand>
</feature>
<dbReference type="InterPro" id="IPR013022">
    <property type="entry name" value="Xyl_isomerase-like_TIM-brl"/>
</dbReference>
<evidence type="ECO:0000313" key="12">
    <source>
        <dbReference type="Proteomes" id="UP000184171"/>
    </source>
</evidence>
<dbReference type="GO" id="GO:0008081">
    <property type="term" value="F:phosphoric diester hydrolase activity"/>
    <property type="evidence" value="ECO:0007669"/>
    <property type="project" value="TreeGrafter"/>
</dbReference>
<dbReference type="PROSITE" id="PS00730">
    <property type="entry name" value="AP_NUCLEASE_F2_2"/>
    <property type="match status" value="1"/>
</dbReference>
<dbReference type="InterPro" id="IPR001719">
    <property type="entry name" value="AP_endonuc_2"/>
</dbReference>
<dbReference type="Proteomes" id="UP000184171">
    <property type="component" value="Unassembled WGS sequence"/>
</dbReference>
<dbReference type="InterPro" id="IPR018246">
    <property type="entry name" value="AP_endonuc_F2_Zn_BS"/>
</dbReference>
<evidence type="ECO:0000256" key="3">
    <source>
        <dbReference type="ARBA" id="ARBA00022723"/>
    </source>
</evidence>
<keyword evidence="12" id="KW-1185">Reference proteome</keyword>
<dbReference type="GO" id="GO:0003677">
    <property type="term" value="F:DNA binding"/>
    <property type="evidence" value="ECO:0007669"/>
    <property type="project" value="InterPro"/>
</dbReference>
<dbReference type="AlphaFoldDB" id="A0A1M6FGE0"/>
<keyword evidence="2 9" id="KW-0540">Nuclease</keyword>
<evidence type="ECO:0000256" key="9">
    <source>
        <dbReference type="HAMAP-Rule" id="MF_00152"/>
    </source>
</evidence>
<dbReference type="PROSITE" id="PS00731">
    <property type="entry name" value="AP_NUCLEASE_F2_3"/>
    <property type="match status" value="1"/>
</dbReference>
<accession>A0A1M6FGE0</accession>
<comment type="cofactor">
    <cofactor evidence="9">
        <name>Zn(2+)</name>
        <dbReference type="ChEBI" id="CHEBI:29105"/>
    </cofactor>
    <text evidence="9">Binds 3 Zn(2+) ions.</text>
</comment>
<dbReference type="PANTHER" id="PTHR21445:SF0">
    <property type="entry name" value="APURINIC-APYRIMIDINIC ENDONUCLEASE"/>
    <property type="match status" value="1"/>
</dbReference>
<feature type="binding site" evidence="9">
    <location>
        <position position="183"/>
    </location>
    <ligand>
        <name>Zn(2+)</name>
        <dbReference type="ChEBI" id="CHEBI:29105"/>
        <label>3</label>
    </ligand>
</feature>
<feature type="binding site" evidence="9">
    <location>
        <position position="147"/>
    </location>
    <ligand>
        <name>Zn(2+)</name>
        <dbReference type="ChEBI" id="CHEBI:29105"/>
        <label>1</label>
    </ligand>
</feature>
<dbReference type="FunFam" id="3.20.20.150:FF:000001">
    <property type="entry name" value="Probable endonuclease 4"/>
    <property type="match status" value="1"/>
</dbReference>
<evidence type="ECO:0000256" key="7">
    <source>
        <dbReference type="ARBA" id="ARBA00022833"/>
    </source>
</evidence>
<dbReference type="Gene3D" id="3.20.20.150">
    <property type="entry name" value="Divalent-metal-dependent TIM barrel enzymes"/>
    <property type="match status" value="1"/>
</dbReference>
<organism evidence="11 12">
    <name type="scientific">Malonomonas rubra DSM 5091</name>
    <dbReference type="NCBI Taxonomy" id="1122189"/>
    <lineage>
        <taxon>Bacteria</taxon>
        <taxon>Pseudomonadati</taxon>
        <taxon>Thermodesulfobacteriota</taxon>
        <taxon>Desulfuromonadia</taxon>
        <taxon>Desulfuromonadales</taxon>
        <taxon>Geopsychrobacteraceae</taxon>
        <taxon>Malonomonas</taxon>
    </lineage>
</organism>
<dbReference type="PROSITE" id="PS51432">
    <property type="entry name" value="AP_NUCLEASE_F2_4"/>
    <property type="match status" value="1"/>
</dbReference>
<dbReference type="InterPro" id="IPR036237">
    <property type="entry name" value="Xyl_isomerase-like_sf"/>
</dbReference>
<evidence type="ECO:0000313" key="11">
    <source>
        <dbReference type="EMBL" id="SHI96719.1"/>
    </source>
</evidence>
<keyword evidence="7 9" id="KW-0862">Zinc</keyword>
<keyword evidence="8 9" id="KW-0234">DNA repair</keyword>
<evidence type="ECO:0000256" key="8">
    <source>
        <dbReference type="ARBA" id="ARBA00023204"/>
    </source>
</evidence>